<dbReference type="EMBL" id="LAZR01069915">
    <property type="protein sequence ID" value="KKK46772.1"/>
    <property type="molecule type" value="Genomic_DNA"/>
</dbReference>
<comment type="caution">
    <text evidence="1">The sequence shown here is derived from an EMBL/GenBank/DDBJ whole genome shotgun (WGS) entry which is preliminary data.</text>
</comment>
<feature type="non-terminal residue" evidence="1">
    <location>
        <position position="1"/>
    </location>
</feature>
<reference evidence="1" key="1">
    <citation type="journal article" date="2015" name="Nature">
        <title>Complex archaea that bridge the gap between prokaryotes and eukaryotes.</title>
        <authorList>
            <person name="Spang A."/>
            <person name="Saw J.H."/>
            <person name="Jorgensen S.L."/>
            <person name="Zaremba-Niedzwiedzka K."/>
            <person name="Martijn J."/>
            <person name="Lind A.E."/>
            <person name="van Eijk R."/>
            <person name="Schleper C."/>
            <person name="Guy L."/>
            <person name="Ettema T.J."/>
        </authorList>
    </citation>
    <scope>NUCLEOTIDE SEQUENCE</scope>
</reference>
<name>A0A0F8VR19_9ZZZZ</name>
<proteinExistence type="predicted"/>
<organism evidence="1">
    <name type="scientific">marine sediment metagenome</name>
    <dbReference type="NCBI Taxonomy" id="412755"/>
    <lineage>
        <taxon>unclassified sequences</taxon>
        <taxon>metagenomes</taxon>
        <taxon>ecological metagenomes</taxon>
    </lineage>
</organism>
<feature type="non-terminal residue" evidence="1">
    <location>
        <position position="334"/>
    </location>
</feature>
<gene>
    <name evidence="1" type="ORF">LCGC14_3161900</name>
</gene>
<protein>
    <submittedName>
        <fullName evidence="1">Uncharacterized protein</fullName>
    </submittedName>
</protein>
<dbReference type="AlphaFoldDB" id="A0A0F8VR19"/>
<accession>A0A0F8VR19</accession>
<evidence type="ECO:0000313" key="1">
    <source>
        <dbReference type="EMBL" id="KKK46772.1"/>
    </source>
</evidence>
<sequence>IPLPEGSNAADMIRRLRAIDAEFFGTLYANAGIIGGDVTIEGTLTGNDILSSNWDGAIPVDLSSRDATATVGYALDGSVGAAQFQNIFAEGGELRNLSVLGNLTMGANGIIRSAASGLRYELEATTTYARINFFTGDANEASAGFLRQESSGGSSILRLWAPAVTGGSISTINILASDGLSISSDGGKIELAATGLTVQSTLGNMLYGADTAGKQHTFYEGSAIDAAQGSVGAPLLAVPNDLNTGAYWPAADTFRITAGGTAYLEASSTLTVAMYNIASHASHPFLRRSSATGQVFYDSSTRDIKENIVPLPRLGNIIDRLVPVSFTLIDDPSA</sequence>